<proteinExistence type="predicted"/>
<protein>
    <submittedName>
        <fullName evidence="1">Uncharacterized protein</fullName>
    </submittedName>
</protein>
<gene>
    <name evidence="1" type="ORF">E2C01_076669</name>
</gene>
<organism evidence="1 2">
    <name type="scientific">Portunus trituberculatus</name>
    <name type="common">Swimming crab</name>
    <name type="synonym">Neptunus trituberculatus</name>
    <dbReference type="NCBI Taxonomy" id="210409"/>
    <lineage>
        <taxon>Eukaryota</taxon>
        <taxon>Metazoa</taxon>
        <taxon>Ecdysozoa</taxon>
        <taxon>Arthropoda</taxon>
        <taxon>Crustacea</taxon>
        <taxon>Multicrustacea</taxon>
        <taxon>Malacostraca</taxon>
        <taxon>Eumalacostraca</taxon>
        <taxon>Eucarida</taxon>
        <taxon>Decapoda</taxon>
        <taxon>Pleocyemata</taxon>
        <taxon>Brachyura</taxon>
        <taxon>Eubrachyura</taxon>
        <taxon>Portunoidea</taxon>
        <taxon>Portunidae</taxon>
        <taxon>Portuninae</taxon>
        <taxon>Portunus</taxon>
    </lineage>
</organism>
<dbReference type="AlphaFoldDB" id="A0A5B7IJC2"/>
<comment type="caution">
    <text evidence="1">The sequence shown here is derived from an EMBL/GenBank/DDBJ whole genome shotgun (WGS) entry which is preliminary data.</text>
</comment>
<reference evidence="1 2" key="1">
    <citation type="submission" date="2019-05" db="EMBL/GenBank/DDBJ databases">
        <title>Another draft genome of Portunus trituberculatus and its Hox gene families provides insights of decapod evolution.</title>
        <authorList>
            <person name="Jeong J.-H."/>
            <person name="Song I."/>
            <person name="Kim S."/>
            <person name="Choi T."/>
            <person name="Kim D."/>
            <person name="Ryu S."/>
            <person name="Kim W."/>
        </authorList>
    </citation>
    <scope>NUCLEOTIDE SEQUENCE [LARGE SCALE GENOMIC DNA]</scope>
    <source>
        <tissue evidence="1">Muscle</tissue>
    </source>
</reference>
<sequence>MLRKHTISVRNGNMSKIGYFGLFQRFMQQNSELQPKHTISIRK</sequence>
<name>A0A5B7IJC2_PORTR</name>
<evidence type="ECO:0000313" key="2">
    <source>
        <dbReference type="Proteomes" id="UP000324222"/>
    </source>
</evidence>
<dbReference type="EMBL" id="VSRR010058673">
    <property type="protein sequence ID" value="MPC82026.1"/>
    <property type="molecule type" value="Genomic_DNA"/>
</dbReference>
<dbReference type="Proteomes" id="UP000324222">
    <property type="component" value="Unassembled WGS sequence"/>
</dbReference>
<keyword evidence="2" id="KW-1185">Reference proteome</keyword>
<evidence type="ECO:0000313" key="1">
    <source>
        <dbReference type="EMBL" id="MPC82026.1"/>
    </source>
</evidence>
<accession>A0A5B7IJC2</accession>